<dbReference type="InterPro" id="IPR011050">
    <property type="entry name" value="Pectin_lyase_fold/virulence"/>
</dbReference>
<feature type="disulfide bond" evidence="9">
    <location>
        <begin position="3015"/>
        <end position="3024"/>
    </location>
</feature>
<dbReference type="PROSITE" id="PS50026">
    <property type="entry name" value="EGF_3"/>
    <property type="match status" value="5"/>
</dbReference>
<keyword evidence="7" id="KW-0325">Glycoprotein</keyword>
<feature type="compositionally biased region" description="Basic and acidic residues" evidence="11">
    <location>
        <begin position="3576"/>
        <end position="3585"/>
    </location>
</feature>
<keyword evidence="6 10" id="KW-1015">Disulfide bond</keyword>
<feature type="disulfide bond" evidence="9">
    <location>
        <begin position="1478"/>
        <end position="1487"/>
    </location>
</feature>
<dbReference type="PROSITE" id="PS00022">
    <property type="entry name" value="EGF_1"/>
    <property type="match status" value="7"/>
</dbReference>
<keyword evidence="3" id="KW-0677">Repeat</keyword>
<dbReference type="SUPFAM" id="SSF56487">
    <property type="entry name" value="SRCR-like"/>
    <property type="match status" value="1"/>
</dbReference>
<evidence type="ECO:0000259" key="13">
    <source>
        <dbReference type="PROSITE" id="PS50024"/>
    </source>
</evidence>
<dbReference type="Gene3D" id="2.160.20.10">
    <property type="entry name" value="Single-stranded right-handed beta-helix, Pectin lyase-like"/>
    <property type="match status" value="2"/>
</dbReference>
<dbReference type="Pfam" id="PF01390">
    <property type="entry name" value="SEA"/>
    <property type="match status" value="1"/>
</dbReference>
<feature type="disulfide bond" evidence="10">
    <location>
        <begin position="780"/>
        <end position="790"/>
    </location>
</feature>
<gene>
    <name evidence="19" type="primary">LOC118425665</name>
</gene>
<dbReference type="InterPro" id="IPR006626">
    <property type="entry name" value="PbH1"/>
</dbReference>
<feature type="compositionally biased region" description="Low complexity" evidence="11">
    <location>
        <begin position="3520"/>
        <end position="3531"/>
    </location>
</feature>
<keyword evidence="12" id="KW-1133">Transmembrane helix</keyword>
<keyword evidence="18" id="KW-1185">Reference proteome</keyword>
<feature type="domain" description="SEA" evidence="13">
    <location>
        <begin position="3599"/>
        <end position="3711"/>
    </location>
</feature>
<evidence type="ECO:0000256" key="12">
    <source>
        <dbReference type="SAM" id="Phobius"/>
    </source>
</evidence>
<dbReference type="GO" id="GO:0016020">
    <property type="term" value="C:membrane"/>
    <property type="evidence" value="ECO:0000318"/>
    <property type="project" value="GO_Central"/>
</dbReference>
<dbReference type="InterPro" id="IPR020894">
    <property type="entry name" value="Cadherin_CS"/>
</dbReference>
<reference evidence="18" key="1">
    <citation type="journal article" date="2020" name="Nat. Ecol. Evol.">
        <title>Deeply conserved synteny resolves early events in vertebrate evolution.</title>
        <authorList>
            <person name="Simakov O."/>
            <person name="Marletaz F."/>
            <person name="Yue J.X."/>
            <person name="O'Connell B."/>
            <person name="Jenkins J."/>
            <person name="Brandt A."/>
            <person name="Calef R."/>
            <person name="Tung C.H."/>
            <person name="Huang T.K."/>
            <person name="Schmutz J."/>
            <person name="Satoh N."/>
            <person name="Yu J.K."/>
            <person name="Putnam N.H."/>
            <person name="Green R.E."/>
            <person name="Rokhsar D.S."/>
        </authorList>
    </citation>
    <scope>NUCLEOTIDE SEQUENCE [LARGE SCALE GENOMIC DNA]</scope>
    <source>
        <strain evidence="18">S238N-H82</strain>
    </source>
</reference>
<keyword evidence="4 8" id="KW-0106">Calcium</keyword>
<evidence type="ECO:0000256" key="4">
    <source>
        <dbReference type="ARBA" id="ARBA00022837"/>
    </source>
</evidence>
<feature type="compositionally biased region" description="Polar residues" evidence="11">
    <location>
        <begin position="3433"/>
        <end position="3463"/>
    </location>
</feature>
<dbReference type="SMART" id="SM00710">
    <property type="entry name" value="PbH1"/>
    <property type="match status" value="13"/>
</dbReference>
<dbReference type="Gene3D" id="2.60.40.60">
    <property type="entry name" value="Cadherins"/>
    <property type="match status" value="3"/>
</dbReference>
<dbReference type="InterPro" id="IPR000742">
    <property type="entry name" value="EGF"/>
</dbReference>
<feature type="domain" description="EGF-like" evidence="14">
    <location>
        <begin position="2991"/>
        <end position="3025"/>
    </location>
</feature>
<feature type="region of interest" description="Disordered" evidence="11">
    <location>
        <begin position="3431"/>
        <end position="3588"/>
    </location>
</feature>
<dbReference type="PANTHER" id="PTHR47653">
    <property type="entry name" value="PROTEIN BARK BEETLE"/>
    <property type="match status" value="1"/>
</dbReference>
<feature type="disulfide bond" evidence="9">
    <location>
        <begin position="3083"/>
        <end position="3092"/>
    </location>
</feature>
<dbReference type="InterPro" id="IPR016187">
    <property type="entry name" value="CTDL_fold"/>
</dbReference>
<organism evidence="18 19">
    <name type="scientific">Branchiostoma floridae</name>
    <name type="common">Florida lancelet</name>
    <name type="synonym">Amphioxus</name>
    <dbReference type="NCBI Taxonomy" id="7739"/>
    <lineage>
        <taxon>Eukaryota</taxon>
        <taxon>Metazoa</taxon>
        <taxon>Chordata</taxon>
        <taxon>Cephalochordata</taxon>
        <taxon>Leptocardii</taxon>
        <taxon>Amphioxiformes</taxon>
        <taxon>Branchiostomatidae</taxon>
        <taxon>Branchiostoma</taxon>
    </lineage>
</organism>
<evidence type="ECO:0000256" key="6">
    <source>
        <dbReference type="ARBA" id="ARBA00023157"/>
    </source>
</evidence>
<keyword evidence="12" id="KW-0812">Transmembrane</keyword>
<dbReference type="GeneID" id="118425665"/>
<dbReference type="InterPro" id="IPR039448">
    <property type="entry name" value="Beta_helix"/>
</dbReference>
<evidence type="ECO:0000259" key="15">
    <source>
        <dbReference type="PROSITE" id="PS50268"/>
    </source>
</evidence>
<evidence type="ECO:0000256" key="5">
    <source>
        <dbReference type="ARBA" id="ARBA00023136"/>
    </source>
</evidence>
<dbReference type="InterPro" id="IPR001846">
    <property type="entry name" value="VWF_type-D"/>
</dbReference>
<evidence type="ECO:0000256" key="10">
    <source>
        <dbReference type="PROSITE-ProRule" id="PRU00196"/>
    </source>
</evidence>
<feature type="domain" description="EGF-like" evidence="14">
    <location>
        <begin position="1457"/>
        <end position="1488"/>
    </location>
</feature>
<sequence>MNNVVMEQFVGGASGIQYLDMQPSQRITLQNITLINSGSRDGAGIHVNNIHFMSWWDLEVNVAKRLFSLETMCGEQAPLMLQEGQPRWIVNGIRKRARLRCHRTVTAPVGYYIRVTVTKTDFSYPTSRNSLTIYESLALDETNEIASFHYSNEISQSGNPRVFSSNGSTVTLLLQASSSQVAFFLAKFDVIRKGDDGSRIETQASLDIIDLTAKYFQYGIQVSSDVTNLHINRSTLSQCTKGLYVRGQGVAGGHISVESTVASQNSDDGIYISSLFGSVTLSNVSVVNNYDNGIYISDITGTVNMSDILSHSNNYHGIYLRDIEGSALLADVVASGNGAYYNYAGINIYHDSNVQHGQFNMVNVTCQDNSGKGMSIDVNSEARVEIHNCLVQGNDQGGIFADFENTRSSQYSAVIIHSSEILNNRRFALHVTSKQTTLDILNSTISNNSCPYQPAVGYEGEMKDVNFTNNLLVGNNARETLSFLFGDYTREYDSSQIYVVGNIFRDNIYDPSQTDGNFQHSQHPDHTSCSIEIGGYKPYYHLSHNMLDSPGMNYTMCSRVYTTTPDETIDARYNWWGTAVEIEIRDKISDFDDWNDRAPVDYFPYLTGPDLSSPPADPSSRDVTMTTDNIGGRLYHSLHLGKDGDPYTIKADLTILKNASLTIDPGTTIKVHPCVGLSSLGSLVAQGTRTEPILFDLADVLVHQPQVRLVGGRYPWEGRVEVFYNGTWGTVCGRHTWDPRDANVVCRELGYGPSTIHSTYSFGQGSGPIWIGWSGSSPHCTGNEMSIFNCLSGTPGNVDTSCTHTYDVGIRCNTNTPVSPRPKCKTKNWGGITSKSATTAALTNLKFSNTGNLHGRSHAAISIQEAQDSAEVSDIELSDFVGTGIQLVAGKTDRSVKSVNISRCNGYAGVSLTGRKSSAMSSTNIRITDSVFTSGSFELKTHTQGITHCMSNPGSIMSLCAKEPDLHLKNNMCFMETGRTSSTCYRHLYAGEGITVELIVSFVQFRPYYYRSGLLVFVDSSQTQQIGQVTQSDNGKKYIRFVSQTTMSLRYESNYNDDHIVGEVIFYNETGVTDPVKFIIENSMVENTTGTVINVTATNGAIFDIQRNMFLRNQPHADSNEQAVVSGVLIDSFVSVRNNYMANNMMKGISIDLTNQKAGNITVLDNHFFRNTGESTIMVTGNSYRTTQQPILIDSNVFSSNDVRITQSIVKFENVDGQLDNNVFFNNSGHHVVSWEGRSRTNSRQICENNLFYDNIGLTPGEKYTVLVSAGRDVQLHGNVLTNPANDAELATVNRTGGYSVNATLNWWGFNSTSDVSKRIRDMNDHEDWQRVHFQPWIEEEITDGPCGLGWTYSKTFSACYRYMGGAQSWDSAVQSCQAQYSVLTKRFAGPERNFIDSLLITRKVRFAPEVPVWIDKQMQSLDNATTNCKIYLGDNLQTVQDASCDSFFPYVCKRPVVNECPNSCSHHGLCEGRTCICGRGWEGKDCSKFNCKDRNDCNTEERGICVGPNICRCRHGWQGRACTVSYCNRFTSCKSCTREVGCGWCEQRQSCESGQYSKPDVFGCVSWFYHSCFTVGKRDQCSSQIEVMDCEKIQCNPSLSTTTVESCLRCRDIEGCFKDLGEEYCSVWNEDQCPKGFIHPLYNDTTRIEKILIGHNVKYVPSDDNILYRCPVRFSSWGATMFVNEGNLDIRIGQVLSSPQANGVLHKVEQVRRTEGYTVIVAHPATLEDMLDYSDFSQEVQLEMAVDMKRNEGAPELSVVERVLSGNGACTFNGSAVRVIAEDVSVYKCIGTRAMNEGEGSYHLLMRDIPDHLSVGDVIVSNHSNGILEQVIKQTTTPHGVFIQTQLQDCFADFTFREDLNTADGTTLPASLPCSGGPDGAHGLLIVDSAGQEVDLETGDVVVGRRSGRLLAKILSITTAPGHTLVEVEPILSRSTMKMPSRRRRREDVTVSPARERFDIVFEDQFCDVTDKYSIKLSTSGELSTDIKLSLEVSTSEFRTPTLKNVTASFIGGRLEVGLEGTIEVWESIQAKGGFQLPELSPAYVSLCVGSRLCIPAKIWADLETSYNISTEGPGSIQVASIVKKTDIDGSGSWQPQEGGQWFAFVQNEESDSSIDMTFSGTADESGHPVGLELKVNLLFYIEFPTSGESEEEEWAMLSGVADGEDVFTYSITTSIQSQSLLLVSDQSCSIECPNSQEVSVTSLLDYLKGTFNVIAGNKDYYQPQEQNDTWRHEDWMDSHRYCKALPSSIDNCTNVCSCPDGATGMPHPTIEDFCMCPCNCSNGNMSFTVPHPDISAAECNCDVCPDGNFKTVNSQEGHLYCPCVCPDNSKSELTSSGKCDCSCTCADGSKDVVLSDGSCPCRCTCKNCHESVRIRGPEGCMCPDSCPDCENGEKPVWQDCVCKCPQKTECGIPPTCVVGRMGPDCRQPDCRPCQGCSGNGRCTTSTDSCQSSCVCWPQWFGDCCELRRPRPVGGDPHLQTLDGISYDYHGIGEFWDCKSVPNDFGVQTRMYAYERASLIGGVAVKAGHSVVTLMTSPNATEKEVPKIRIDGELHQLSVGEKYLLNNGTIHLLAQQQSTATTSGAVIIVSITFASGAAVSFDVRYSPKMGRQFVNILFSPTAIFKGNTEGLCGLMDDDDANDFTGPDGAVYNDSSVFAETWRISKTHYGSGLMGSWSWNSSNFHPDDVMDSAYSDPAHRPSVGIDGLTQEQKEKAEEMCIALSLTGTLLNQCIFDVSITNDTTFTEQEIFKGCPNQCSGRGRCVNGTCDCITGWSGEDCNLGNCTDCSEDHGRCELGFCVCEPGWEGAACDEQATCYAVRNCTSMDHGICIVTDVCSCKPGYIGEDCSKVPTCGNVANCTDHGVCVDYDTCLCDEQWTGDKCDQFSCAALDHCSGHGRCVDIDVCYCEQGWTGSSCVTPDCPAVNQCSRQGDCIGPNVCQCYSGYQGLNCGQALNCPNLQECNENGACVISSEGQKQCRCFPGFSGSNCDHPDCTEQNNCTNHGSCIEPNLCQCDSGYTGNDCANFSCEALSYCSGHGRCVSFDTFSCDPGWSGGSCNIANCSSKSDCSSQGTCVAPNTCECFPGFQGEDCSEESLPNENPPIFQQDRYDATIAENQPVGTAIITVCANDTDSGRNGEVRYRLVQTGLDDENFAVHPTLGVITSVVEFDFESLEHTSSSIIVEAFDQGVPTLTVTAMVTINITDENDNKPVINIPTDTEYNVQSASPIGFHVITVQASDADKSIDNSQITYGIASVSPFVSIDATNGSVTISSALESGAYLVRVIASDSGSPPKTDERSLRIIVTNISTNTAPRCPEDQRYEISSDNLTKGSTIATIEAEDPDNSPNGVVSYSFKTKTGELANVFSIDPSTGRIYVETEVPQFDDPFSAVSMTVEVRDNAVDSMSCETNVVVIITSPGFSGTVPDNVFPTMPQVTTPLATTSEPQTTPFDGSTTESTTQPDITTEESDSSTDLPTAEGITSFDRTTTEPTTQPDITTEESDSLTAFPTNEGTTPFDRSTAGSTTTTQTDITTEKSDSSTTLFSAERTTRGSTTQPDITTKKSESSTSLPSADKVSTTEEYERSTVPRTTTEGLPVVVEARLFRGVIKIVNRDWNDELRDQESEEFNILAAEVHQKLKDVFSSSNLRDTFDSVEVTGFSPGSIKVDFLLRFNSSTPIARDKVMDVLAGRTNIGGLQIDGSVTSISEVTADEDNVAWYNDPIYISVISVGAAVVFTVIIVLVISRATKSHRKVEPWHNLWAFDSPQNKLIPREKDSRDTARQMYHNPMYSADE</sequence>
<evidence type="ECO:0000313" key="19">
    <source>
        <dbReference type="RefSeq" id="XP_035690545.1"/>
    </source>
</evidence>
<dbReference type="CDD" id="cd00037">
    <property type="entry name" value="CLECT"/>
    <property type="match status" value="1"/>
</dbReference>
<evidence type="ECO:0000259" key="14">
    <source>
        <dbReference type="PROSITE" id="PS50026"/>
    </source>
</evidence>
<dbReference type="OrthoDB" id="6252479at2759"/>
<dbReference type="GO" id="GO:0007156">
    <property type="term" value="P:homophilic cell adhesion via plasma membrane adhesion molecules"/>
    <property type="evidence" value="ECO:0007669"/>
    <property type="project" value="InterPro"/>
</dbReference>
<dbReference type="Gene3D" id="3.30.70.960">
    <property type="entry name" value="SEA domain"/>
    <property type="match status" value="1"/>
</dbReference>
<dbReference type="PRINTS" id="PR00205">
    <property type="entry name" value="CADHERIN"/>
</dbReference>
<feature type="disulfide bond" evidence="9">
    <location>
        <begin position="1461"/>
        <end position="1471"/>
    </location>
</feature>
<dbReference type="SMART" id="SM00112">
    <property type="entry name" value="CA"/>
    <property type="match status" value="3"/>
</dbReference>
<dbReference type="PROSITE" id="PS01186">
    <property type="entry name" value="EGF_2"/>
    <property type="match status" value="8"/>
</dbReference>
<dbReference type="InterPro" id="IPR002126">
    <property type="entry name" value="Cadherin-like_dom"/>
</dbReference>
<dbReference type="InterPro" id="IPR000082">
    <property type="entry name" value="SEA_dom"/>
</dbReference>
<dbReference type="FunFam" id="3.10.250.10:FF:000051">
    <property type="entry name" value="Si:dkey-242e21.3"/>
    <property type="match status" value="1"/>
</dbReference>
<dbReference type="SUPFAM" id="SSF49313">
    <property type="entry name" value="Cadherin-like"/>
    <property type="match status" value="3"/>
</dbReference>
<evidence type="ECO:0000256" key="2">
    <source>
        <dbReference type="ARBA" id="ARBA00022729"/>
    </source>
</evidence>
<dbReference type="RefSeq" id="XP_035690545.1">
    <property type="nucleotide sequence ID" value="XM_035834652.1"/>
</dbReference>
<dbReference type="SUPFAM" id="SSF56436">
    <property type="entry name" value="C-type lectin-like"/>
    <property type="match status" value="1"/>
</dbReference>
<feature type="domain" description="Cadherin" evidence="15">
    <location>
        <begin position="3106"/>
        <end position="3213"/>
    </location>
</feature>
<dbReference type="CDD" id="cd11304">
    <property type="entry name" value="Cadherin_repeat"/>
    <property type="match status" value="3"/>
</dbReference>
<feature type="transmembrane region" description="Helical" evidence="12">
    <location>
        <begin position="3721"/>
        <end position="3742"/>
    </location>
</feature>
<dbReference type="SUPFAM" id="SSF51126">
    <property type="entry name" value="Pectin lyase-like"/>
    <property type="match status" value="2"/>
</dbReference>
<evidence type="ECO:0000259" key="17">
    <source>
        <dbReference type="PROSITE" id="PS51233"/>
    </source>
</evidence>
<feature type="compositionally biased region" description="Polar residues" evidence="11">
    <location>
        <begin position="3503"/>
        <end position="3517"/>
    </location>
</feature>
<dbReference type="InterPro" id="IPR015919">
    <property type="entry name" value="Cadherin-like_sf"/>
</dbReference>
<dbReference type="GO" id="GO:0005509">
    <property type="term" value="F:calcium ion binding"/>
    <property type="evidence" value="ECO:0007669"/>
    <property type="project" value="UniProtKB-UniRule"/>
</dbReference>
<feature type="domain" description="EGF-like" evidence="14">
    <location>
        <begin position="2953"/>
        <end position="2988"/>
    </location>
</feature>
<dbReference type="InterPro" id="IPR036364">
    <property type="entry name" value="SEA_dom_sf"/>
</dbReference>
<evidence type="ECO:0000256" key="9">
    <source>
        <dbReference type="PROSITE-ProRule" id="PRU00076"/>
    </source>
</evidence>
<evidence type="ECO:0000256" key="1">
    <source>
        <dbReference type="ARBA" id="ARBA00004370"/>
    </source>
</evidence>
<feature type="domain" description="EGF-like" evidence="14">
    <location>
        <begin position="3059"/>
        <end position="3093"/>
    </location>
</feature>
<feature type="domain" description="VWFD" evidence="17">
    <location>
        <begin position="2470"/>
        <end position="2672"/>
    </location>
</feature>
<feature type="domain" description="SRCR" evidence="16">
    <location>
        <begin position="707"/>
        <end position="813"/>
    </location>
</feature>
<feature type="domain" description="Cadherin" evidence="15">
    <location>
        <begin position="3327"/>
        <end position="3432"/>
    </location>
</feature>
<dbReference type="InterPro" id="IPR036772">
    <property type="entry name" value="SRCR-like_dom_sf"/>
</dbReference>
<dbReference type="PANTHER" id="PTHR47653:SF1">
    <property type="entry name" value="DELETED IN MALIGNANT BRAIN TUMORS 1 PROTEIN"/>
    <property type="match status" value="1"/>
</dbReference>
<dbReference type="InterPro" id="IPR053243">
    <property type="entry name" value="SJ_maturation_regulator"/>
</dbReference>
<name>A0A9J7N5B5_BRAFL</name>
<evidence type="ECO:0000259" key="16">
    <source>
        <dbReference type="PROSITE" id="PS50287"/>
    </source>
</evidence>
<dbReference type="KEGG" id="bfo:118425665"/>
<dbReference type="PROSITE" id="PS50287">
    <property type="entry name" value="SRCR_2"/>
    <property type="match status" value="1"/>
</dbReference>
<dbReference type="FunFam" id="2.60.40.60:FF:000194">
    <property type="entry name" value="FAT atypical cadherin 2"/>
    <property type="match status" value="1"/>
</dbReference>
<evidence type="ECO:0000256" key="7">
    <source>
        <dbReference type="ARBA" id="ARBA00023180"/>
    </source>
</evidence>
<evidence type="ECO:0000256" key="3">
    <source>
        <dbReference type="ARBA" id="ARBA00022737"/>
    </source>
</evidence>
<evidence type="ECO:0000313" key="18">
    <source>
        <dbReference type="Proteomes" id="UP000001554"/>
    </source>
</evidence>
<keyword evidence="2" id="KW-0732">Signal</keyword>
<protein>
    <submittedName>
        <fullName evidence="19">Uncharacterized protein LOC118425665 isoform X1</fullName>
    </submittedName>
</protein>
<feature type="domain" description="Cadherin" evidence="15">
    <location>
        <begin position="3215"/>
        <end position="3316"/>
    </location>
</feature>
<dbReference type="GO" id="GO:0045217">
    <property type="term" value="P:cell-cell junction maintenance"/>
    <property type="evidence" value="ECO:0000318"/>
    <property type="project" value="GO_Central"/>
</dbReference>
<dbReference type="InterPro" id="IPR012334">
    <property type="entry name" value="Pectin_lyas_fold"/>
</dbReference>
<accession>A0A9J7N5B5</accession>
<dbReference type="Pfam" id="PF13229">
    <property type="entry name" value="Beta_helix"/>
    <property type="match status" value="1"/>
</dbReference>
<dbReference type="PRINTS" id="PR00258">
    <property type="entry name" value="SPERACTRCPTR"/>
</dbReference>
<dbReference type="SUPFAM" id="SSF82671">
    <property type="entry name" value="SEA domain"/>
    <property type="match status" value="1"/>
</dbReference>
<dbReference type="CDD" id="cd00054">
    <property type="entry name" value="EGF_CA"/>
    <property type="match status" value="1"/>
</dbReference>
<dbReference type="Pfam" id="PF25024">
    <property type="entry name" value="EGF_TEN"/>
    <property type="match status" value="1"/>
</dbReference>
<comment type="caution">
    <text evidence="10">Lacks conserved residue(s) required for the propagation of feature annotation.</text>
</comment>
<evidence type="ECO:0000256" key="11">
    <source>
        <dbReference type="SAM" id="MobiDB-lite"/>
    </source>
</evidence>
<dbReference type="PROSITE" id="PS00232">
    <property type="entry name" value="CADHERIN_1"/>
    <property type="match status" value="1"/>
</dbReference>
<dbReference type="Proteomes" id="UP000001554">
    <property type="component" value="Chromosome 11"/>
</dbReference>
<dbReference type="PROSITE" id="PS50268">
    <property type="entry name" value="CADHERIN_2"/>
    <property type="match status" value="3"/>
</dbReference>
<keyword evidence="5 12" id="KW-0472">Membrane</keyword>
<dbReference type="GO" id="GO:0005886">
    <property type="term" value="C:plasma membrane"/>
    <property type="evidence" value="ECO:0007669"/>
    <property type="project" value="InterPro"/>
</dbReference>
<dbReference type="SMART" id="SM00202">
    <property type="entry name" value="SR"/>
    <property type="match status" value="1"/>
</dbReference>
<dbReference type="PROSITE" id="PS51233">
    <property type="entry name" value="VWFD"/>
    <property type="match status" value="1"/>
</dbReference>
<feature type="domain" description="EGF-like" evidence="14">
    <location>
        <begin position="2884"/>
        <end position="2918"/>
    </location>
</feature>
<dbReference type="SMART" id="SM00181">
    <property type="entry name" value="EGF"/>
    <property type="match status" value="12"/>
</dbReference>
<dbReference type="PROSITE" id="PS50024">
    <property type="entry name" value="SEA"/>
    <property type="match status" value="1"/>
</dbReference>
<comment type="subcellular location">
    <subcellularLocation>
        <location evidence="1">Membrane</location>
    </subcellularLocation>
</comment>
<dbReference type="Gene3D" id="2.10.25.10">
    <property type="entry name" value="Laminin"/>
    <property type="match status" value="8"/>
</dbReference>
<dbReference type="Pfam" id="PF00028">
    <property type="entry name" value="Cadherin"/>
    <property type="match status" value="3"/>
</dbReference>
<evidence type="ECO:0000256" key="8">
    <source>
        <dbReference type="PROSITE-ProRule" id="PRU00043"/>
    </source>
</evidence>
<dbReference type="FunFam" id="2.10.25.10:FF:000001">
    <property type="entry name" value="Tenascin C"/>
    <property type="match status" value="1"/>
</dbReference>
<dbReference type="InterPro" id="IPR001190">
    <property type="entry name" value="SRCR"/>
</dbReference>
<reference evidence="19" key="2">
    <citation type="submission" date="2025-08" db="UniProtKB">
        <authorList>
            <consortium name="RefSeq"/>
        </authorList>
    </citation>
    <scope>IDENTIFICATION</scope>
    <source>
        <strain evidence="19">S238N-H82</strain>
        <tissue evidence="19">Testes</tissue>
    </source>
</reference>
<feature type="disulfide bond" evidence="9">
    <location>
        <begin position="2908"/>
        <end position="2917"/>
    </location>
</feature>
<proteinExistence type="predicted"/>
<keyword evidence="9" id="KW-0245">EGF-like domain</keyword>